<feature type="compositionally biased region" description="Basic and acidic residues" evidence="2">
    <location>
        <begin position="131"/>
        <end position="151"/>
    </location>
</feature>
<comment type="caution">
    <text evidence="4">The sequence shown here is derived from an EMBL/GenBank/DDBJ whole genome shotgun (WGS) entry which is preliminary data.</text>
</comment>
<feature type="domain" description="CCAAT-binding factor" evidence="3">
    <location>
        <begin position="619"/>
        <end position="800"/>
    </location>
</feature>
<keyword evidence="5" id="KW-1185">Reference proteome</keyword>
<dbReference type="Proteomes" id="UP000008837">
    <property type="component" value="Unassembled WGS sequence"/>
</dbReference>
<feature type="compositionally biased region" description="Acidic residues" evidence="2">
    <location>
        <begin position="977"/>
        <end position="1050"/>
    </location>
</feature>
<feature type="compositionally biased region" description="Basic and acidic residues" evidence="2">
    <location>
        <begin position="1059"/>
        <end position="1071"/>
    </location>
</feature>
<evidence type="ECO:0000313" key="4">
    <source>
        <dbReference type="EMBL" id="EDP44740.1"/>
    </source>
</evidence>
<dbReference type="AlphaFoldDB" id="A8PWU6"/>
<evidence type="ECO:0000256" key="1">
    <source>
        <dbReference type="ARBA" id="ARBA00007797"/>
    </source>
</evidence>
<dbReference type="OrthoDB" id="28947at2759"/>
<reference evidence="4 5" key="1">
    <citation type="journal article" date="2007" name="Proc. Natl. Acad. Sci. U.S.A.">
        <title>Dandruff-associated Malassezia genomes reveal convergent and divergent virulence traits shared with plant and human fungal pathogens.</title>
        <authorList>
            <person name="Xu J."/>
            <person name="Saunders C.W."/>
            <person name="Hu P."/>
            <person name="Grant R.A."/>
            <person name="Boekhout T."/>
            <person name="Kuramae E.E."/>
            <person name="Kronstad J.W."/>
            <person name="Deangelis Y.M."/>
            <person name="Reeder N.L."/>
            <person name="Johnstone K.R."/>
            <person name="Leland M."/>
            <person name="Fieno A.M."/>
            <person name="Begley W.M."/>
            <person name="Sun Y."/>
            <person name="Lacey M.P."/>
            <person name="Chaudhary T."/>
            <person name="Keough T."/>
            <person name="Chu L."/>
            <person name="Sears R."/>
            <person name="Yuan B."/>
            <person name="Dawson T.L.Jr."/>
        </authorList>
    </citation>
    <scope>NUCLEOTIDE SEQUENCE [LARGE SCALE GENOMIC DNA]</scope>
    <source>
        <strain evidence="5">ATCC MYA-4612 / CBS 7966</strain>
    </source>
</reference>
<dbReference type="InterPro" id="IPR005612">
    <property type="entry name" value="CCAAT-binding_factor"/>
</dbReference>
<dbReference type="FunCoup" id="A8PWU6">
    <property type="interactions" value="532"/>
</dbReference>
<proteinExistence type="inferred from homology"/>
<feature type="compositionally biased region" description="Basic residues" evidence="2">
    <location>
        <begin position="1072"/>
        <end position="1083"/>
    </location>
</feature>
<feature type="compositionally biased region" description="Acidic residues" evidence="2">
    <location>
        <begin position="954"/>
        <end position="968"/>
    </location>
</feature>
<dbReference type="KEGG" id="mgl:MGL_1222"/>
<accession>A8PWU6</accession>
<feature type="compositionally biased region" description="Basic and acidic residues" evidence="2">
    <location>
        <begin position="546"/>
        <end position="558"/>
    </location>
</feature>
<dbReference type="RefSeq" id="XP_001731954.1">
    <property type="nucleotide sequence ID" value="XM_001731902.1"/>
</dbReference>
<feature type="compositionally biased region" description="Basic and acidic residues" evidence="2">
    <location>
        <begin position="61"/>
        <end position="71"/>
    </location>
</feature>
<feature type="compositionally biased region" description="Polar residues" evidence="2">
    <location>
        <begin position="560"/>
        <end position="569"/>
    </location>
</feature>
<feature type="region of interest" description="Disordered" evidence="2">
    <location>
        <begin position="898"/>
        <end position="1104"/>
    </location>
</feature>
<dbReference type="PANTHER" id="PTHR12048">
    <property type="entry name" value="CCAAT-BINDING FACTOR-RELATED"/>
    <property type="match status" value="1"/>
</dbReference>
<dbReference type="VEuPathDB" id="FungiDB:MGL_1222"/>
<dbReference type="GeneID" id="5856259"/>
<dbReference type="InterPro" id="IPR040155">
    <property type="entry name" value="CEBPZ/Mak21-like"/>
</dbReference>
<comment type="similarity">
    <text evidence="1">Belongs to the CBF/MAK21 family.</text>
</comment>
<evidence type="ECO:0000259" key="3">
    <source>
        <dbReference type="Pfam" id="PF03914"/>
    </source>
</evidence>
<name>A8PWU6_MALGO</name>
<evidence type="ECO:0000313" key="5">
    <source>
        <dbReference type="Proteomes" id="UP000008837"/>
    </source>
</evidence>
<sequence>MPRDFRPKGHGAASRKREKEPVPNKEKETRYDDEGVSEDVLRHQVAALGGTEEDMALIQGKGKERAAKLTDSELTSELMAFMQKENMPTSNKAPSAGAKNTKVEQESMRSEKQNKPSKPTRKGPAQNEAQSAKEKPPLKEKRYNDKYKKPGNESLMTEPEIKPSTSGKHVVFDGGGAPKTLNRVGLQLRFEPVPDWMNIQLPELSDKANSLKEPSNEAISGLHKLGDEVLENENDTYARLASGESGKNVVLGSMNFSDLQFARTLLTNSRASTLSDRISAVTLLLQSSPLHNLKALDLLMNMAGKSNREESSRATRALADWFASGGGLGPDKLRYFRDQPAMPRAAALYESDGKSLLSTSTSPLANCVCLWAFEDLLKRTYFAFVQLLERQTHDTLVFMRRQAVSQVFVLLRDKSEQEHNLLRLLTNKLGDPDRSVASRASTHLMELLQVHPAMKAIVLREVSEAVLRSQQVVVRDNTHSTPKGNQHATYYGVLTLNQTLFVDSDAPLANEIFSVYFQLFDVCLQQEEAQQEVAEKSETSETGTHSTKDKGRWRDKPKTKSASPSSQNKAAHDVYGRLLAGILTGIRRVFPFTTLTSSALDQHLDTLFRITHTHSFNIAVQALQLIFQVAIGSSSDGETARGFSPHVADRYYRILYDSLLDSRLATTSKQAMYLNLVYKSMKADTDSERVKAIVKRLCQVLNLQEPPFIVGALVLLSELFRAKPGLRAMLTEAEDEGIEHFEDVDDKDDDDDVRARATVRKSGSEYDGRKRDPRFAHAGETALWDLLTLVHHYHPSVSLNAMQLLRGEKVTSNADLTLNTLMHFLDRFVFKNPKKRSGVKGSSIMQPSLSDAKDDVLVRRTDAPLSYVNTADFWMQNPDNIPPDQQFFFRYFQTKLKRSNAPPEKPKKQTDADDALDEEERENEYDDEDDAIGSDDEDEKEIWKAMKSSMPKEDEMDDLNEDDDEVLAELEANASADEAEDASDVAIDDADEGHEEEEDDEDDISEYDEEQDDDTTPFRDDEADEDDGDMFLEDEDDLIPFTNFDDEDDETSHTAGRKRSADEVEEATGKSKERKSRRSKRRALPAFASAEDYAHMLDSDDDGN</sequence>
<dbReference type="PANTHER" id="PTHR12048:SF0">
    <property type="entry name" value="CCAAT_ENHANCER-BINDING PROTEIN ZETA"/>
    <property type="match status" value="1"/>
</dbReference>
<feature type="region of interest" description="Disordered" evidence="2">
    <location>
        <begin position="532"/>
        <end position="569"/>
    </location>
</feature>
<dbReference type="InParanoid" id="A8PWU6"/>
<dbReference type="STRING" id="425265.A8PWU6"/>
<feature type="region of interest" description="Disordered" evidence="2">
    <location>
        <begin position="1"/>
        <end position="167"/>
    </location>
</feature>
<gene>
    <name evidence="4" type="ORF">MGL_1222</name>
</gene>
<dbReference type="OMA" id="EIWCNDE"/>
<dbReference type="InterPro" id="IPR016024">
    <property type="entry name" value="ARM-type_fold"/>
</dbReference>
<dbReference type="Pfam" id="PF03914">
    <property type="entry name" value="CBF"/>
    <property type="match status" value="1"/>
</dbReference>
<dbReference type="SUPFAM" id="SSF48371">
    <property type="entry name" value="ARM repeat"/>
    <property type="match status" value="1"/>
</dbReference>
<protein>
    <recommendedName>
        <fullName evidence="3">CCAAT-binding factor domain-containing protein</fullName>
    </recommendedName>
</protein>
<evidence type="ECO:0000256" key="2">
    <source>
        <dbReference type="SAM" id="MobiDB-lite"/>
    </source>
</evidence>
<dbReference type="GO" id="GO:0005634">
    <property type="term" value="C:nucleus"/>
    <property type="evidence" value="ECO:0007669"/>
    <property type="project" value="UniProtKB-ARBA"/>
</dbReference>
<feature type="compositionally biased region" description="Acidic residues" evidence="2">
    <location>
        <begin position="912"/>
        <end position="940"/>
    </location>
</feature>
<feature type="compositionally biased region" description="Basic and acidic residues" evidence="2">
    <location>
        <begin position="101"/>
        <end position="114"/>
    </location>
</feature>
<dbReference type="EMBL" id="AAYY01000003">
    <property type="protein sequence ID" value="EDP44740.1"/>
    <property type="molecule type" value="Genomic_DNA"/>
</dbReference>
<organism evidence="4 5">
    <name type="scientific">Malassezia globosa (strain ATCC MYA-4612 / CBS 7966)</name>
    <name type="common">Dandruff-associated fungus</name>
    <dbReference type="NCBI Taxonomy" id="425265"/>
    <lineage>
        <taxon>Eukaryota</taxon>
        <taxon>Fungi</taxon>
        <taxon>Dikarya</taxon>
        <taxon>Basidiomycota</taxon>
        <taxon>Ustilaginomycotina</taxon>
        <taxon>Malasseziomycetes</taxon>
        <taxon>Malasseziales</taxon>
        <taxon>Malasseziaceae</taxon>
        <taxon>Malassezia</taxon>
    </lineage>
</organism>
<feature type="compositionally biased region" description="Basic and acidic residues" evidence="2">
    <location>
        <begin position="15"/>
        <end position="33"/>
    </location>
</feature>